<organism evidence="16 17">
    <name type="scientific">Hwanghaeella grinnelliae</name>
    <dbReference type="NCBI Taxonomy" id="2500179"/>
    <lineage>
        <taxon>Bacteria</taxon>
        <taxon>Pseudomonadati</taxon>
        <taxon>Pseudomonadota</taxon>
        <taxon>Alphaproteobacteria</taxon>
        <taxon>Rhodospirillales</taxon>
        <taxon>Rhodospirillaceae</taxon>
        <taxon>Hwanghaeella</taxon>
    </lineage>
</organism>
<evidence type="ECO:0000256" key="7">
    <source>
        <dbReference type="ARBA" id="ARBA00022927"/>
    </source>
</evidence>
<gene>
    <name evidence="13 16" type="primary">yidC</name>
    <name evidence="16" type="ORF">EOI86_12345</name>
</gene>
<dbReference type="InterPro" id="IPR028055">
    <property type="entry name" value="YidC/Oxa/ALB_C"/>
</dbReference>
<protein>
    <recommendedName>
        <fullName evidence="3 13">Membrane protein insertase YidC</fullName>
    </recommendedName>
    <alternativeName>
        <fullName evidence="12 13">Foldase YidC</fullName>
    </alternativeName>
    <alternativeName>
        <fullName evidence="11 13">Membrane integrase YidC</fullName>
    </alternativeName>
    <alternativeName>
        <fullName evidence="13">Membrane protein YidC</fullName>
    </alternativeName>
</protein>
<evidence type="ECO:0000256" key="4">
    <source>
        <dbReference type="ARBA" id="ARBA00022448"/>
    </source>
</evidence>
<evidence type="ECO:0000256" key="10">
    <source>
        <dbReference type="ARBA" id="ARBA00023186"/>
    </source>
</evidence>
<evidence type="ECO:0000256" key="6">
    <source>
        <dbReference type="ARBA" id="ARBA00022692"/>
    </source>
</evidence>
<sequence>MDGDNKRNMILAIALSAIIMLGWQFFIALPQEEARQAAQQQQAAEQAQSGSNEAAQPKIGAEVPAGIQSVADLPKARNDVLDDTARLDIETPRLSGSIALKGARFDDLTLRNYHETVDDDSANIVLLNPVGTEKPYLAEFGWLGQSGDLPTRATVWSADKPALTVNDPVTLSWTNDKGVRFEQVITLDQNYMFTVTQRVVNNAGEPLTVAPYGVISRTGTPKVLGYYILHEGPVGFLGESLKEPKYDDLIDEGVVQPAQKQATTGGWLGITDKYWLTALIPDQSETVQTSFTGDRTNGKNRYQADFLTDAKSVAPGQTLEVTNRLFAGAKETTLLDSYRDNLGIANFDLAVDFGWFYWLTKPIFYGIHFLHGVLGNFGLAILALTFGIKLLFFPLANKSYRSMSKMKLLQPKMVELKERYGDDRQKLNTEMMELYKKEKVNPLSGCLPIMLQIPVFFSLYKVLFVTIEMRHAPFYGWIHDLSAPDPLGLLEGFGMFPWEVPAALAIVNIGVWPVIMGLTMFLQQKLNPAPADPIQAKVFMFMPLMFTFILGGFPAGLVIYWAWNNSLSILQQYVIMRRMGVAIGGGKANTGDSAKS</sequence>
<evidence type="ECO:0000256" key="1">
    <source>
        <dbReference type="ARBA" id="ARBA00004429"/>
    </source>
</evidence>
<dbReference type="GO" id="GO:0015031">
    <property type="term" value="P:protein transport"/>
    <property type="evidence" value="ECO:0007669"/>
    <property type="project" value="UniProtKB-KW"/>
</dbReference>
<evidence type="ECO:0000256" key="13">
    <source>
        <dbReference type="HAMAP-Rule" id="MF_01810"/>
    </source>
</evidence>
<evidence type="ECO:0000259" key="14">
    <source>
        <dbReference type="Pfam" id="PF02096"/>
    </source>
</evidence>
<evidence type="ECO:0000256" key="3">
    <source>
        <dbReference type="ARBA" id="ARBA00015325"/>
    </source>
</evidence>
<dbReference type="InterPro" id="IPR019998">
    <property type="entry name" value="Membr_insert_YidC"/>
</dbReference>
<proteinExistence type="inferred from homology"/>
<keyword evidence="17" id="KW-1185">Reference proteome</keyword>
<keyword evidence="9 13" id="KW-0472">Membrane</keyword>
<dbReference type="NCBIfam" id="TIGR03592">
    <property type="entry name" value="yidC_oxa1_cterm"/>
    <property type="match status" value="1"/>
</dbReference>
<keyword evidence="10 13" id="KW-0143">Chaperone</keyword>
<evidence type="ECO:0000256" key="11">
    <source>
        <dbReference type="ARBA" id="ARBA00033245"/>
    </source>
</evidence>
<accession>A0A3S2Z6X9</accession>
<feature type="domain" description="Membrane insertase YidC/Oxa/ALB C-terminal" evidence="14">
    <location>
        <begin position="377"/>
        <end position="577"/>
    </location>
</feature>
<keyword evidence="4 13" id="KW-0813">Transport</keyword>
<feature type="transmembrane region" description="Helical" evidence="13">
    <location>
        <begin position="440"/>
        <end position="460"/>
    </location>
</feature>
<keyword evidence="8 13" id="KW-1133">Transmembrane helix</keyword>
<evidence type="ECO:0000256" key="12">
    <source>
        <dbReference type="ARBA" id="ARBA00033342"/>
    </source>
</evidence>
<name>A0A3S2Z6X9_9PROT</name>
<dbReference type="GO" id="GO:0051205">
    <property type="term" value="P:protein insertion into membrane"/>
    <property type="evidence" value="ECO:0007669"/>
    <property type="project" value="TreeGrafter"/>
</dbReference>
<dbReference type="Pfam" id="PF02096">
    <property type="entry name" value="60KD_IMP"/>
    <property type="match status" value="1"/>
</dbReference>
<dbReference type="CDD" id="cd19961">
    <property type="entry name" value="EcYidC-like_peri"/>
    <property type="match status" value="1"/>
</dbReference>
<comment type="similarity">
    <text evidence="2 13">Belongs to the OXA1/ALB3/YidC family. Type 1 subfamily.</text>
</comment>
<dbReference type="HAMAP" id="MF_01810">
    <property type="entry name" value="YidC_type1"/>
    <property type="match status" value="1"/>
</dbReference>
<evidence type="ECO:0000259" key="15">
    <source>
        <dbReference type="Pfam" id="PF14849"/>
    </source>
</evidence>
<feature type="transmembrane region" description="Helical" evidence="13">
    <location>
        <begin position="369"/>
        <end position="396"/>
    </location>
</feature>
<dbReference type="RefSeq" id="WP_127765503.1">
    <property type="nucleotide sequence ID" value="NZ_SADE01000002.1"/>
</dbReference>
<comment type="caution">
    <text evidence="16">The sequence shown here is derived from an EMBL/GenBank/DDBJ whole genome shotgun (WGS) entry which is preliminary data.</text>
</comment>
<dbReference type="OrthoDB" id="9780552at2"/>
<comment type="function">
    <text evidence="13">Required for the insertion and/or proper folding and/or complex formation of integral membrane proteins into the membrane. Involved in integration of membrane proteins that insert both dependently and independently of the Sec translocase complex, as well as at least some lipoproteins. Aids folding of multispanning membrane proteins.</text>
</comment>
<dbReference type="InterPro" id="IPR001708">
    <property type="entry name" value="YidC/ALB3/OXA1/COX18"/>
</dbReference>
<keyword evidence="7 13" id="KW-0653">Protein transport</keyword>
<keyword evidence="6 13" id="KW-0812">Transmembrane</keyword>
<reference evidence="17" key="1">
    <citation type="submission" date="2019-01" db="EMBL/GenBank/DDBJ databases">
        <title>Gri0909 isolated from a small marine red alga.</title>
        <authorList>
            <person name="Kim J."/>
            <person name="Jeong S.E."/>
            <person name="Jeon C.O."/>
        </authorList>
    </citation>
    <scope>NUCLEOTIDE SEQUENCE [LARGE SCALE GENOMIC DNA]</scope>
    <source>
        <strain evidence="17">Gri0909</strain>
    </source>
</reference>
<feature type="transmembrane region" description="Helical" evidence="13">
    <location>
        <begin position="9"/>
        <end position="29"/>
    </location>
</feature>
<comment type="subcellular location">
    <subcellularLocation>
        <location evidence="1">Cell inner membrane</location>
        <topology evidence="1">Multi-pass membrane protein</topology>
    </subcellularLocation>
    <subcellularLocation>
        <location evidence="13">Cell membrane</location>
        <topology evidence="13">Multi-pass membrane protein</topology>
    </subcellularLocation>
</comment>
<feature type="domain" description="Membrane insertase YidC N-terminal" evidence="15">
    <location>
        <begin position="86"/>
        <end position="365"/>
    </location>
</feature>
<dbReference type="PRINTS" id="PR01900">
    <property type="entry name" value="YIDCPROTEIN"/>
</dbReference>
<evidence type="ECO:0000313" key="16">
    <source>
        <dbReference type="EMBL" id="RVU36027.1"/>
    </source>
</evidence>
<dbReference type="InterPro" id="IPR047196">
    <property type="entry name" value="YidC_ALB_C"/>
</dbReference>
<evidence type="ECO:0000256" key="8">
    <source>
        <dbReference type="ARBA" id="ARBA00022989"/>
    </source>
</evidence>
<dbReference type="Proteomes" id="UP000287447">
    <property type="component" value="Unassembled WGS sequence"/>
</dbReference>
<dbReference type="InterPro" id="IPR038221">
    <property type="entry name" value="YidC_periplasmic_sf"/>
</dbReference>
<dbReference type="NCBIfam" id="NF002353">
    <property type="entry name" value="PRK01318.1-4"/>
    <property type="match status" value="1"/>
</dbReference>
<evidence type="ECO:0000256" key="9">
    <source>
        <dbReference type="ARBA" id="ARBA00023136"/>
    </source>
</evidence>
<keyword evidence="5 13" id="KW-1003">Cell membrane</keyword>
<dbReference type="InterPro" id="IPR028053">
    <property type="entry name" value="Membr_insert_YidC_N"/>
</dbReference>
<dbReference type="GO" id="GO:0032977">
    <property type="term" value="F:membrane insertase activity"/>
    <property type="evidence" value="ECO:0007669"/>
    <property type="project" value="InterPro"/>
</dbReference>
<dbReference type="PANTHER" id="PTHR12428:SF65">
    <property type="entry name" value="CYTOCHROME C OXIDASE ASSEMBLY PROTEIN COX18, MITOCHONDRIAL"/>
    <property type="match status" value="1"/>
</dbReference>
<dbReference type="NCBIfam" id="TIGR03593">
    <property type="entry name" value="yidC_nterm"/>
    <property type="match status" value="1"/>
</dbReference>
<evidence type="ECO:0000313" key="17">
    <source>
        <dbReference type="Proteomes" id="UP000287447"/>
    </source>
</evidence>
<feature type="transmembrane region" description="Helical" evidence="13">
    <location>
        <begin position="543"/>
        <end position="563"/>
    </location>
</feature>
<dbReference type="CDD" id="cd20070">
    <property type="entry name" value="5TM_YidC_Alb3"/>
    <property type="match status" value="1"/>
</dbReference>
<dbReference type="AlphaFoldDB" id="A0A3S2Z6X9"/>
<dbReference type="GO" id="GO:0005886">
    <property type="term" value="C:plasma membrane"/>
    <property type="evidence" value="ECO:0007669"/>
    <property type="project" value="UniProtKB-SubCell"/>
</dbReference>
<dbReference type="Pfam" id="PF14849">
    <property type="entry name" value="YidC_periplas"/>
    <property type="match status" value="1"/>
</dbReference>
<comment type="subunit">
    <text evidence="13">Interacts with the Sec translocase complex via SecD. Specifically interacts with transmembrane segments of nascent integral membrane proteins during membrane integration.</text>
</comment>
<feature type="transmembrane region" description="Helical" evidence="13">
    <location>
        <begin position="502"/>
        <end position="522"/>
    </location>
</feature>
<dbReference type="EMBL" id="SADE01000002">
    <property type="protein sequence ID" value="RVU36027.1"/>
    <property type="molecule type" value="Genomic_DNA"/>
</dbReference>
<evidence type="ECO:0000256" key="5">
    <source>
        <dbReference type="ARBA" id="ARBA00022475"/>
    </source>
</evidence>
<evidence type="ECO:0000256" key="2">
    <source>
        <dbReference type="ARBA" id="ARBA00010527"/>
    </source>
</evidence>
<dbReference type="PANTHER" id="PTHR12428">
    <property type="entry name" value="OXA1"/>
    <property type="match status" value="1"/>
</dbReference>
<dbReference type="Gene3D" id="2.70.98.90">
    <property type="match status" value="1"/>
</dbReference>
<dbReference type="PRINTS" id="PR00701">
    <property type="entry name" value="60KDINNERMP"/>
</dbReference>